<evidence type="ECO:0000313" key="1">
    <source>
        <dbReference type="EMBL" id="PRQ55662.1"/>
    </source>
</evidence>
<organism evidence="1 2">
    <name type="scientific">Rosa chinensis</name>
    <name type="common">China rose</name>
    <dbReference type="NCBI Taxonomy" id="74649"/>
    <lineage>
        <taxon>Eukaryota</taxon>
        <taxon>Viridiplantae</taxon>
        <taxon>Streptophyta</taxon>
        <taxon>Embryophyta</taxon>
        <taxon>Tracheophyta</taxon>
        <taxon>Spermatophyta</taxon>
        <taxon>Magnoliopsida</taxon>
        <taxon>eudicotyledons</taxon>
        <taxon>Gunneridae</taxon>
        <taxon>Pentapetalae</taxon>
        <taxon>rosids</taxon>
        <taxon>fabids</taxon>
        <taxon>Rosales</taxon>
        <taxon>Rosaceae</taxon>
        <taxon>Rosoideae</taxon>
        <taxon>Rosoideae incertae sedis</taxon>
        <taxon>Rosa</taxon>
    </lineage>
</organism>
<comment type="caution">
    <text evidence="1">The sequence shown here is derived from an EMBL/GenBank/DDBJ whole genome shotgun (WGS) entry which is preliminary data.</text>
</comment>
<gene>
    <name evidence="1" type="ORF">RchiOBHm_Chr1g0327061</name>
</gene>
<dbReference type="Gramene" id="PRQ55662">
    <property type="protein sequence ID" value="PRQ55662"/>
    <property type="gene ID" value="RchiOBHm_Chr1g0327061"/>
</dbReference>
<proteinExistence type="predicted"/>
<keyword evidence="1" id="KW-0808">Transferase</keyword>
<dbReference type="Gene3D" id="3.30.565.10">
    <property type="entry name" value="Histidine kinase-like ATPase, C-terminal domain"/>
    <property type="match status" value="1"/>
</dbReference>
<name>A0A2P6SAH0_ROSCH</name>
<evidence type="ECO:0000313" key="2">
    <source>
        <dbReference type="Proteomes" id="UP000238479"/>
    </source>
</evidence>
<dbReference type="GO" id="GO:0006457">
    <property type="term" value="P:protein folding"/>
    <property type="evidence" value="ECO:0007669"/>
    <property type="project" value="InterPro"/>
</dbReference>
<dbReference type="SUPFAM" id="SSF55874">
    <property type="entry name" value="ATPase domain of HSP90 chaperone/DNA topoisomerase II/histidine kinase"/>
    <property type="match status" value="1"/>
</dbReference>
<dbReference type="AlphaFoldDB" id="A0A2P6SAH0"/>
<keyword evidence="1" id="KW-0418">Kinase</keyword>
<dbReference type="GO" id="GO:0005524">
    <property type="term" value="F:ATP binding"/>
    <property type="evidence" value="ECO:0007669"/>
    <property type="project" value="InterPro"/>
</dbReference>
<dbReference type="InterPro" id="IPR019805">
    <property type="entry name" value="Heat_shock_protein_90_CS"/>
</dbReference>
<reference evidence="1 2" key="1">
    <citation type="journal article" date="2018" name="Nat. Genet.">
        <title>The Rosa genome provides new insights in the design of modern roses.</title>
        <authorList>
            <person name="Bendahmane M."/>
        </authorList>
    </citation>
    <scope>NUCLEOTIDE SEQUENCE [LARGE SCALE GENOMIC DNA]</scope>
    <source>
        <strain evidence="2">cv. Old Blush</strain>
    </source>
</reference>
<dbReference type="GO" id="GO:0051082">
    <property type="term" value="F:unfolded protein binding"/>
    <property type="evidence" value="ECO:0007669"/>
    <property type="project" value="InterPro"/>
</dbReference>
<dbReference type="InterPro" id="IPR036890">
    <property type="entry name" value="HATPase_C_sf"/>
</dbReference>
<keyword evidence="2" id="KW-1185">Reference proteome</keyword>
<sequence>MATKASWLIQIQIQTTIATSNTFYSNKEIFLRELISNSSDVLHKI</sequence>
<dbReference type="Proteomes" id="UP000238479">
    <property type="component" value="Chromosome 1"/>
</dbReference>
<dbReference type="EMBL" id="PDCK01000039">
    <property type="protein sequence ID" value="PRQ55662.1"/>
    <property type="molecule type" value="Genomic_DNA"/>
</dbReference>
<protein>
    <submittedName>
        <fullName evidence="1">Putative histidine kinase-like ATPase domain-containing protein</fullName>
    </submittedName>
</protein>
<dbReference type="STRING" id="74649.A0A2P6SAH0"/>
<dbReference type="PROSITE" id="PS00298">
    <property type="entry name" value="HSP90"/>
    <property type="match status" value="1"/>
</dbReference>
<accession>A0A2P6SAH0</accession>
<dbReference type="GO" id="GO:0016301">
    <property type="term" value="F:kinase activity"/>
    <property type="evidence" value="ECO:0007669"/>
    <property type="project" value="UniProtKB-KW"/>
</dbReference>